<dbReference type="SMART" id="SM00871">
    <property type="entry name" value="AraC_E_bind"/>
    <property type="match status" value="1"/>
</dbReference>
<dbReference type="SUPFAM" id="SSF55136">
    <property type="entry name" value="Probable bacterial effector-binding domain"/>
    <property type="match status" value="1"/>
</dbReference>
<dbReference type="GO" id="GO:0003700">
    <property type="term" value="F:DNA-binding transcription factor activity"/>
    <property type="evidence" value="ECO:0007669"/>
    <property type="project" value="InterPro"/>
</dbReference>
<evidence type="ECO:0000256" key="3">
    <source>
        <dbReference type="ARBA" id="ARBA00023163"/>
    </source>
</evidence>
<accession>A0A6N3F3R5</accession>
<reference evidence="5" key="1">
    <citation type="submission" date="2019-11" db="EMBL/GenBank/DDBJ databases">
        <authorList>
            <person name="Feng L."/>
        </authorList>
    </citation>
    <scope>NUCLEOTIDE SEQUENCE</scope>
    <source>
        <strain evidence="5">SsimulansLFYP27</strain>
    </source>
</reference>
<dbReference type="InterPro" id="IPR029441">
    <property type="entry name" value="Cass2"/>
</dbReference>
<dbReference type="Pfam" id="PF14526">
    <property type="entry name" value="Cass2"/>
    <property type="match status" value="1"/>
</dbReference>
<evidence type="ECO:0000256" key="2">
    <source>
        <dbReference type="ARBA" id="ARBA00023125"/>
    </source>
</evidence>
<evidence type="ECO:0000259" key="4">
    <source>
        <dbReference type="PROSITE" id="PS01124"/>
    </source>
</evidence>
<dbReference type="InterPro" id="IPR018060">
    <property type="entry name" value="HTH_AraC"/>
</dbReference>
<sequence length="284" mass="33048">MDVIKQIQQAIVYIEDRVYEPFHLQDLSDYVGLSPMHLDQSFKMVVGLSPSEYAEARKLTKAAEDVIVGAFRLVDIAKKYHYEDTNDFANAFSDYHGISPIQAKLKQDELKMQERLYLRIATTDRPPYTYRLEKSEDHALVGYAKFVNTEDLSNPFLVADFLEDLLVDGKIKELERYNDVSPHELFVVKCPLENGVELFIGVPSERYPAHLESRFLPSRQYAKFNLQGEIDFAVNEAWHYIETRLQLTLPYETEALYVEVYPFDISFDNPFTKIQLWLPVDLDE</sequence>
<evidence type="ECO:0000313" key="5">
    <source>
        <dbReference type="EMBL" id="VYU46655.1"/>
    </source>
</evidence>
<organism evidence="5">
    <name type="scientific">Staphylococcus simulans</name>
    <dbReference type="NCBI Taxonomy" id="1286"/>
    <lineage>
        <taxon>Bacteria</taxon>
        <taxon>Bacillati</taxon>
        <taxon>Bacillota</taxon>
        <taxon>Bacilli</taxon>
        <taxon>Bacillales</taxon>
        <taxon>Staphylococcaceae</taxon>
        <taxon>Staphylococcus</taxon>
    </lineage>
</organism>
<dbReference type="InterPro" id="IPR010499">
    <property type="entry name" value="AraC_E-bd"/>
</dbReference>
<dbReference type="Pfam" id="PF12833">
    <property type="entry name" value="HTH_18"/>
    <property type="match status" value="1"/>
</dbReference>
<dbReference type="InterPro" id="IPR009057">
    <property type="entry name" value="Homeodomain-like_sf"/>
</dbReference>
<evidence type="ECO:0000256" key="1">
    <source>
        <dbReference type="ARBA" id="ARBA00023015"/>
    </source>
</evidence>
<feature type="domain" description="HTH araC/xylS-type" evidence="4">
    <location>
        <begin position="8"/>
        <end position="106"/>
    </location>
</feature>
<dbReference type="PANTHER" id="PTHR47504:SF5">
    <property type="entry name" value="RIGHT ORIGIN-BINDING PROTEIN"/>
    <property type="match status" value="1"/>
</dbReference>
<dbReference type="GeneID" id="77331582"/>
<dbReference type="PROSITE" id="PS01124">
    <property type="entry name" value="HTH_ARAC_FAMILY_2"/>
    <property type="match status" value="1"/>
</dbReference>
<dbReference type="SMART" id="SM00342">
    <property type="entry name" value="HTH_ARAC"/>
    <property type="match status" value="1"/>
</dbReference>
<name>A0A6N3F3R5_STASI</name>
<dbReference type="GO" id="GO:0043565">
    <property type="term" value="F:sequence-specific DNA binding"/>
    <property type="evidence" value="ECO:0007669"/>
    <property type="project" value="InterPro"/>
</dbReference>
<keyword evidence="3" id="KW-0804">Transcription</keyword>
<keyword evidence="1" id="KW-0805">Transcription regulation</keyword>
<protein>
    <submittedName>
        <fullName evidence="5">Right origin-binding protein</fullName>
    </submittedName>
</protein>
<dbReference type="SUPFAM" id="SSF46689">
    <property type="entry name" value="Homeodomain-like"/>
    <property type="match status" value="2"/>
</dbReference>
<keyword evidence="2" id="KW-0238">DNA-binding</keyword>
<dbReference type="InterPro" id="IPR011256">
    <property type="entry name" value="Reg_factor_effector_dom_sf"/>
</dbReference>
<dbReference type="RefSeq" id="WP_156666983.1">
    <property type="nucleotide sequence ID" value="NZ_CACRUO010000059.1"/>
</dbReference>
<gene>
    <name evidence="5" type="primary">rob</name>
    <name evidence="5" type="ORF">SSLFYP27_02302</name>
</gene>
<dbReference type="Gene3D" id="1.10.10.60">
    <property type="entry name" value="Homeodomain-like"/>
    <property type="match status" value="1"/>
</dbReference>
<proteinExistence type="predicted"/>
<dbReference type="InterPro" id="IPR050959">
    <property type="entry name" value="MarA-like"/>
</dbReference>
<dbReference type="PANTHER" id="PTHR47504">
    <property type="entry name" value="RIGHT ORIGIN-BINDING PROTEIN"/>
    <property type="match status" value="1"/>
</dbReference>
<dbReference type="AlphaFoldDB" id="A0A6N3F3R5"/>
<dbReference type="EMBL" id="CACRUO010000059">
    <property type="protein sequence ID" value="VYU46655.1"/>
    <property type="molecule type" value="Genomic_DNA"/>
</dbReference>
<dbReference type="Gene3D" id="3.20.80.10">
    <property type="entry name" value="Regulatory factor, effector binding domain"/>
    <property type="match status" value="1"/>
</dbReference>